<dbReference type="AlphaFoldDB" id="A0A3N2BCS1"/>
<dbReference type="InterPro" id="IPR002772">
    <property type="entry name" value="Glyco_hydro_3_C"/>
</dbReference>
<evidence type="ECO:0000256" key="1">
    <source>
        <dbReference type="ARBA" id="ARBA00022801"/>
    </source>
</evidence>
<sequence length="733" mass="76528">MKSQVDALLAAMTVQEKAGQVNQRLHGWTALRRTGDGFEVTDSAREEIERWGGLGALYGLFRADAWSGQHWGTGIRPEERADAAAALQEAVLAASPHRTGALLVEEAPHGHQALGGTVLPVNLNLASTWDLARVREAAHRVGSELSASGVHIALVSALDVLRDPRWGRAEECFGESAMLAAELTHAVVDGMQGPGRSRIGTDGVAVVLKHLAAQGEAVGGRNGQSAHLGPQDLHEIHLAPAEAGIDAGALGFMAAYNDIDGVPCCANPELLTGYLRTRHGFDGIVMADGLAIDRLVDMTGDLAGAARAALLAGIDLSLWDEAFTLLPRLAEEDDQVAAALDVACRRVLNLKERFGLLDVRAPAEVTPQRESLTLGSATAVTPDSSRALAARSLVLLTNEAGALPLNPSALTTLAVVGPWADDVPALLGDYVPPLPPGSAPSIGQALGAQLPEAEILISEDAIPAHLGQADAGIVVIGGTSHRPYDAEFADNGAIAGRAGQATGGEGVDLADVSLPGAQDELVRRARHHLAPGVPLIAVVVAGRPHVLTGVLESVDAVLWAGYPGPWGAEAISAVLLGEAEPTGRLPMTLPSHPSVVPVRHDDRQDATGVYLDVAEPVLFPVGHGLEYQKVEVAELRLDVGAEQVVVAVRVRNPGQRPTETVLPVFAHRRGGLRVPRRQELLAFRRIALAAGESAEVTWSIPASRFFAGTSRASSTAVTVRGLSATASPRPTVG</sequence>
<accession>A0A3N2BCS1</accession>
<dbReference type="InterPro" id="IPR001764">
    <property type="entry name" value="Glyco_hydro_3_N"/>
</dbReference>
<feature type="domain" description="Glycoside hydrolase family 3 C-terminal" evidence="3">
    <location>
        <begin position="393"/>
        <end position="627"/>
    </location>
</feature>
<dbReference type="Pfam" id="PF01915">
    <property type="entry name" value="Glyco_hydro_3_C"/>
    <property type="match status" value="1"/>
</dbReference>
<feature type="domain" description="Glycoside hydrolase family 3 N-terminal" evidence="2">
    <location>
        <begin position="80"/>
        <end position="350"/>
    </location>
</feature>
<keyword evidence="1" id="KW-0378">Hydrolase</keyword>
<dbReference type="Proteomes" id="UP000280668">
    <property type="component" value="Unassembled WGS sequence"/>
</dbReference>
<protein>
    <submittedName>
        <fullName evidence="4">Beta-glucosidase</fullName>
    </submittedName>
</protein>
<keyword evidence="5" id="KW-1185">Reference proteome</keyword>
<organism evidence="4 5">
    <name type="scientific">Bogoriella caseilytica</name>
    <dbReference type="NCBI Taxonomy" id="56055"/>
    <lineage>
        <taxon>Bacteria</taxon>
        <taxon>Bacillati</taxon>
        <taxon>Actinomycetota</taxon>
        <taxon>Actinomycetes</taxon>
        <taxon>Micrococcales</taxon>
        <taxon>Bogoriellaceae</taxon>
        <taxon>Bogoriella</taxon>
    </lineage>
</organism>
<dbReference type="RefSeq" id="WP_123303523.1">
    <property type="nucleotide sequence ID" value="NZ_RKHK01000001.1"/>
</dbReference>
<dbReference type="PANTHER" id="PTHR30620:SF123">
    <property type="entry name" value="BETA-XYLOSIDASE"/>
    <property type="match status" value="1"/>
</dbReference>
<dbReference type="InterPro" id="IPR051915">
    <property type="entry name" value="Cellulose_Degrad_GH3"/>
</dbReference>
<dbReference type="InterPro" id="IPR036881">
    <property type="entry name" value="Glyco_hydro_3_C_sf"/>
</dbReference>
<dbReference type="GO" id="GO:0009251">
    <property type="term" value="P:glucan catabolic process"/>
    <property type="evidence" value="ECO:0007669"/>
    <property type="project" value="TreeGrafter"/>
</dbReference>
<evidence type="ECO:0000259" key="2">
    <source>
        <dbReference type="Pfam" id="PF00933"/>
    </source>
</evidence>
<dbReference type="InterPro" id="IPR036962">
    <property type="entry name" value="Glyco_hydro_3_N_sf"/>
</dbReference>
<evidence type="ECO:0000313" key="5">
    <source>
        <dbReference type="Proteomes" id="UP000280668"/>
    </source>
</evidence>
<dbReference type="Gene3D" id="3.40.50.1700">
    <property type="entry name" value="Glycoside hydrolase family 3 C-terminal domain"/>
    <property type="match status" value="1"/>
</dbReference>
<dbReference type="PRINTS" id="PR00133">
    <property type="entry name" value="GLHYDRLASE3"/>
</dbReference>
<dbReference type="EMBL" id="RKHK01000001">
    <property type="protein sequence ID" value="ROR73050.1"/>
    <property type="molecule type" value="Genomic_DNA"/>
</dbReference>
<reference evidence="4 5" key="1">
    <citation type="submission" date="2018-11" db="EMBL/GenBank/DDBJ databases">
        <title>Sequencing the genomes of 1000 actinobacteria strains.</title>
        <authorList>
            <person name="Klenk H.-P."/>
        </authorList>
    </citation>
    <scope>NUCLEOTIDE SEQUENCE [LARGE SCALE GENOMIC DNA]</scope>
    <source>
        <strain evidence="4 5">DSM 11294</strain>
    </source>
</reference>
<dbReference type="OrthoDB" id="3187421at2"/>
<dbReference type="InterPro" id="IPR013783">
    <property type="entry name" value="Ig-like_fold"/>
</dbReference>
<dbReference type="PANTHER" id="PTHR30620">
    <property type="entry name" value="PERIPLASMIC BETA-GLUCOSIDASE-RELATED"/>
    <property type="match status" value="1"/>
</dbReference>
<dbReference type="SUPFAM" id="SSF51445">
    <property type="entry name" value="(Trans)glycosidases"/>
    <property type="match status" value="1"/>
</dbReference>
<gene>
    <name evidence="4" type="ORF">EDD31_1416</name>
</gene>
<dbReference type="InterPro" id="IPR017853">
    <property type="entry name" value="GH"/>
</dbReference>
<evidence type="ECO:0000259" key="3">
    <source>
        <dbReference type="Pfam" id="PF01915"/>
    </source>
</evidence>
<evidence type="ECO:0000313" key="4">
    <source>
        <dbReference type="EMBL" id="ROR73050.1"/>
    </source>
</evidence>
<dbReference type="Gene3D" id="3.20.20.300">
    <property type="entry name" value="Glycoside hydrolase, family 3, N-terminal domain"/>
    <property type="match status" value="1"/>
</dbReference>
<dbReference type="SUPFAM" id="SSF52279">
    <property type="entry name" value="Beta-D-glucan exohydrolase, C-terminal domain"/>
    <property type="match status" value="1"/>
</dbReference>
<proteinExistence type="predicted"/>
<comment type="caution">
    <text evidence="4">The sequence shown here is derived from an EMBL/GenBank/DDBJ whole genome shotgun (WGS) entry which is preliminary data.</text>
</comment>
<dbReference type="Pfam" id="PF00933">
    <property type="entry name" value="Glyco_hydro_3"/>
    <property type="match status" value="1"/>
</dbReference>
<dbReference type="Gene3D" id="2.60.40.10">
    <property type="entry name" value="Immunoglobulins"/>
    <property type="match status" value="1"/>
</dbReference>
<dbReference type="GO" id="GO:0008422">
    <property type="term" value="F:beta-glucosidase activity"/>
    <property type="evidence" value="ECO:0007669"/>
    <property type="project" value="TreeGrafter"/>
</dbReference>
<name>A0A3N2BCS1_9MICO</name>